<evidence type="ECO:0000313" key="3">
    <source>
        <dbReference type="EMBL" id="CAH3044028.1"/>
    </source>
</evidence>
<protein>
    <recommendedName>
        <fullName evidence="5">Tyr recombinase domain-containing protein</fullName>
    </recommendedName>
</protein>
<proteinExistence type="predicted"/>
<organism evidence="3 4">
    <name type="scientific">Pocillopora meandrina</name>
    <dbReference type="NCBI Taxonomy" id="46732"/>
    <lineage>
        <taxon>Eukaryota</taxon>
        <taxon>Metazoa</taxon>
        <taxon>Cnidaria</taxon>
        <taxon>Anthozoa</taxon>
        <taxon>Hexacorallia</taxon>
        <taxon>Scleractinia</taxon>
        <taxon>Astrocoeniina</taxon>
        <taxon>Pocilloporidae</taxon>
        <taxon>Pocillopora</taxon>
    </lineage>
</organism>
<gene>
    <name evidence="3" type="ORF">PMEA_00030846</name>
</gene>
<dbReference type="InterPro" id="IPR011010">
    <property type="entry name" value="DNA_brk_join_enz"/>
</dbReference>
<dbReference type="GO" id="GO:0015074">
    <property type="term" value="P:DNA integration"/>
    <property type="evidence" value="ECO:0007669"/>
    <property type="project" value="InterPro"/>
</dbReference>
<reference evidence="3 4" key="1">
    <citation type="submission" date="2022-05" db="EMBL/GenBank/DDBJ databases">
        <authorList>
            <consortium name="Genoscope - CEA"/>
            <person name="William W."/>
        </authorList>
    </citation>
    <scope>NUCLEOTIDE SEQUENCE [LARGE SCALE GENOMIC DNA]</scope>
</reference>
<dbReference type="GO" id="GO:0006310">
    <property type="term" value="P:DNA recombination"/>
    <property type="evidence" value="ECO:0007669"/>
    <property type="project" value="UniProtKB-KW"/>
</dbReference>
<dbReference type="AlphaFoldDB" id="A0AAU9W034"/>
<keyword evidence="4" id="KW-1185">Reference proteome</keyword>
<sequence>AANRWIDWCKCYSFPPLQSNPTAVALYLTSLSDRGLSRSSILGAAYGIAWLHKKLGCPSPVDDPLVSQTLAGFKRLLAGPSRKKQPIESHHVRALIRSCGHPCASLPNLQMVSLVALGFCAFLRWSELRDLRACDLRFCATHMSIFLDRRKNDQFRQGSVVRVARLPSSSCPVKLLELFLERGEHQPSQSLFCLCKKLGAGYKLRQAALLRSGGASQAARSGVSGRVWRRHGGWRSIQAADGYVGESLENTLVVSRNLAL</sequence>
<dbReference type="EMBL" id="CALNXJ010000007">
    <property type="protein sequence ID" value="CAH3044028.1"/>
    <property type="molecule type" value="Genomic_DNA"/>
</dbReference>
<evidence type="ECO:0000256" key="1">
    <source>
        <dbReference type="ARBA" id="ARBA00023125"/>
    </source>
</evidence>
<dbReference type="InterPro" id="IPR052925">
    <property type="entry name" value="Phage_Integrase-like_Recomb"/>
</dbReference>
<dbReference type="GO" id="GO:0003677">
    <property type="term" value="F:DNA binding"/>
    <property type="evidence" value="ECO:0007669"/>
    <property type="project" value="UniProtKB-KW"/>
</dbReference>
<dbReference type="SUPFAM" id="SSF56349">
    <property type="entry name" value="DNA breaking-rejoining enzymes"/>
    <property type="match status" value="1"/>
</dbReference>
<dbReference type="Proteomes" id="UP001159428">
    <property type="component" value="Unassembled WGS sequence"/>
</dbReference>
<evidence type="ECO:0008006" key="5">
    <source>
        <dbReference type="Google" id="ProtNLM"/>
    </source>
</evidence>
<accession>A0AAU9W034</accession>
<keyword evidence="2" id="KW-0233">DNA recombination</keyword>
<comment type="caution">
    <text evidence="3">The sequence shown here is derived from an EMBL/GenBank/DDBJ whole genome shotgun (WGS) entry which is preliminary data.</text>
</comment>
<feature type="non-terminal residue" evidence="3">
    <location>
        <position position="1"/>
    </location>
</feature>
<dbReference type="Gene3D" id="1.10.150.130">
    <property type="match status" value="1"/>
</dbReference>
<keyword evidence="1" id="KW-0238">DNA-binding</keyword>
<dbReference type="InterPro" id="IPR010998">
    <property type="entry name" value="Integrase_recombinase_N"/>
</dbReference>
<dbReference type="InterPro" id="IPR013762">
    <property type="entry name" value="Integrase-like_cat_sf"/>
</dbReference>
<dbReference type="PANTHER" id="PTHR34605">
    <property type="entry name" value="PHAGE_INTEGRASE DOMAIN-CONTAINING PROTEIN"/>
    <property type="match status" value="1"/>
</dbReference>
<evidence type="ECO:0000256" key="2">
    <source>
        <dbReference type="ARBA" id="ARBA00023172"/>
    </source>
</evidence>
<name>A0AAU9W034_9CNID</name>
<dbReference type="SUPFAM" id="SSF47823">
    <property type="entry name" value="lambda integrase-like, N-terminal domain"/>
    <property type="match status" value="1"/>
</dbReference>
<dbReference type="PANTHER" id="PTHR34605:SF6">
    <property type="entry name" value="TYR RECOMBINASE DOMAIN-CONTAINING PROTEIN"/>
    <property type="match status" value="1"/>
</dbReference>
<dbReference type="Gene3D" id="1.10.443.10">
    <property type="entry name" value="Intergrase catalytic core"/>
    <property type="match status" value="1"/>
</dbReference>
<evidence type="ECO:0000313" key="4">
    <source>
        <dbReference type="Proteomes" id="UP001159428"/>
    </source>
</evidence>